<feature type="domain" description="C2H2-type" evidence="10">
    <location>
        <begin position="193"/>
        <end position="220"/>
    </location>
</feature>
<dbReference type="InterPro" id="IPR013087">
    <property type="entry name" value="Znf_C2H2_type"/>
</dbReference>
<evidence type="ECO:0000256" key="2">
    <source>
        <dbReference type="ARBA" id="ARBA00022723"/>
    </source>
</evidence>
<feature type="domain" description="ZAD" evidence="11">
    <location>
        <begin position="11"/>
        <end position="87"/>
    </location>
</feature>
<evidence type="ECO:0000256" key="8">
    <source>
        <dbReference type="PROSITE-ProRule" id="PRU00042"/>
    </source>
</evidence>
<dbReference type="SMART" id="SM00868">
    <property type="entry name" value="zf-AD"/>
    <property type="match status" value="1"/>
</dbReference>
<proteinExistence type="predicted"/>
<feature type="domain" description="C2H2-type" evidence="10">
    <location>
        <begin position="221"/>
        <end position="248"/>
    </location>
</feature>
<dbReference type="Gene3D" id="3.40.1800.20">
    <property type="match status" value="1"/>
</dbReference>
<evidence type="ECO:0000313" key="12">
    <source>
        <dbReference type="Proteomes" id="UP000695000"/>
    </source>
</evidence>
<feature type="binding site" evidence="9">
    <location>
        <position position="16"/>
    </location>
    <ligand>
        <name>Zn(2+)</name>
        <dbReference type="ChEBI" id="CHEBI:29105"/>
    </ligand>
</feature>
<dbReference type="PROSITE" id="PS51915">
    <property type="entry name" value="ZAD"/>
    <property type="match status" value="1"/>
</dbReference>
<dbReference type="InterPro" id="IPR050589">
    <property type="entry name" value="Ikaros_C2H2-ZF"/>
</dbReference>
<dbReference type="SMART" id="SM00355">
    <property type="entry name" value="ZnF_C2H2"/>
    <property type="match status" value="3"/>
</dbReference>
<dbReference type="PANTHER" id="PTHR24404:SF111">
    <property type="entry name" value="GASTRULA ZINC FINGER PROTEIN XLCGF49.1-LIKE-RELATED"/>
    <property type="match status" value="1"/>
</dbReference>
<dbReference type="InterPro" id="IPR036236">
    <property type="entry name" value="Znf_C2H2_sf"/>
</dbReference>
<feature type="binding site" evidence="9">
    <location>
        <position position="60"/>
    </location>
    <ligand>
        <name>Zn(2+)</name>
        <dbReference type="ChEBI" id="CHEBI:29105"/>
    </ligand>
</feature>
<protein>
    <submittedName>
        <fullName evidence="13">Zinc finger protein 91-like</fullName>
    </submittedName>
</protein>
<dbReference type="PROSITE" id="PS50157">
    <property type="entry name" value="ZINC_FINGER_C2H2_2"/>
    <property type="match status" value="2"/>
</dbReference>
<dbReference type="SUPFAM" id="SSF57667">
    <property type="entry name" value="beta-beta-alpha zinc fingers"/>
    <property type="match status" value="1"/>
</dbReference>
<dbReference type="PROSITE" id="PS00028">
    <property type="entry name" value="ZINC_FINGER_C2H2_1"/>
    <property type="match status" value="3"/>
</dbReference>
<reference evidence="13" key="1">
    <citation type="submission" date="2025-08" db="UniProtKB">
        <authorList>
            <consortium name="RefSeq"/>
        </authorList>
    </citation>
    <scope>IDENTIFICATION</scope>
    <source>
        <tissue evidence="13">Whole Larva</tissue>
    </source>
</reference>
<keyword evidence="5 9" id="KW-0862">Zinc</keyword>
<evidence type="ECO:0000259" key="10">
    <source>
        <dbReference type="PROSITE" id="PS50157"/>
    </source>
</evidence>
<dbReference type="GeneID" id="108566535"/>
<sequence>MSGYKRANFYDLCRLCASNQGDEKIHIFKETGLKLELQKKIQTLFSLKVSEDDYLPKGICTFCLRNLEDYYKFSNCCYRSETMLSSYLHTYQNTEDFKESGMVYIKVNEGSDEESVKEDCMEIEKSVNLTEKNPYDMIYVEPADDPPSVMEKLMKLKSEKKKAVTVWVNQAPVILKTEKPATKTKEPKLARPFKCINCNKSFMRKEHLLRHMTLHNGMKNYTCDVCSKSFSRNDNLLKHKKIHSKTNLICEVCYKPFLRQYNYTMHRACHKEVKDRS</sequence>
<keyword evidence="2 9" id="KW-0479">Metal-binding</keyword>
<evidence type="ECO:0000256" key="3">
    <source>
        <dbReference type="ARBA" id="ARBA00022737"/>
    </source>
</evidence>
<gene>
    <name evidence="13" type="primary">LOC108566535</name>
</gene>
<dbReference type="Proteomes" id="UP000695000">
    <property type="component" value="Unplaced"/>
</dbReference>
<comment type="subcellular location">
    <subcellularLocation>
        <location evidence="1">Nucleus</location>
    </subcellularLocation>
</comment>
<evidence type="ECO:0000256" key="1">
    <source>
        <dbReference type="ARBA" id="ARBA00004123"/>
    </source>
</evidence>
<dbReference type="PANTHER" id="PTHR24404">
    <property type="entry name" value="ZINC FINGER PROTEIN"/>
    <property type="match status" value="1"/>
</dbReference>
<keyword evidence="6" id="KW-0238">DNA-binding</keyword>
<feature type="binding site" evidence="9">
    <location>
        <position position="63"/>
    </location>
    <ligand>
        <name>Zn(2+)</name>
        <dbReference type="ChEBI" id="CHEBI:29105"/>
    </ligand>
</feature>
<dbReference type="SUPFAM" id="SSF57716">
    <property type="entry name" value="Glucocorticoid receptor-like (DNA-binding domain)"/>
    <property type="match status" value="1"/>
</dbReference>
<dbReference type="RefSeq" id="XP_017781955.1">
    <property type="nucleotide sequence ID" value="XM_017926466.1"/>
</dbReference>
<dbReference type="Pfam" id="PF13912">
    <property type="entry name" value="zf-C2H2_6"/>
    <property type="match status" value="1"/>
</dbReference>
<name>A0ABM1N555_NICVS</name>
<keyword evidence="7" id="KW-0539">Nucleus</keyword>
<evidence type="ECO:0000259" key="11">
    <source>
        <dbReference type="PROSITE" id="PS51915"/>
    </source>
</evidence>
<feature type="binding site" evidence="9">
    <location>
        <position position="13"/>
    </location>
    <ligand>
        <name>Zn(2+)</name>
        <dbReference type="ChEBI" id="CHEBI:29105"/>
    </ligand>
</feature>
<keyword evidence="4 8" id="KW-0863">Zinc-finger</keyword>
<dbReference type="Pfam" id="PF00096">
    <property type="entry name" value="zf-C2H2"/>
    <property type="match status" value="2"/>
</dbReference>
<evidence type="ECO:0000313" key="13">
    <source>
        <dbReference type="RefSeq" id="XP_017781955.1"/>
    </source>
</evidence>
<evidence type="ECO:0000256" key="4">
    <source>
        <dbReference type="ARBA" id="ARBA00022771"/>
    </source>
</evidence>
<evidence type="ECO:0000256" key="6">
    <source>
        <dbReference type="ARBA" id="ARBA00023125"/>
    </source>
</evidence>
<keyword evidence="3" id="KW-0677">Repeat</keyword>
<evidence type="ECO:0000256" key="9">
    <source>
        <dbReference type="PROSITE-ProRule" id="PRU01263"/>
    </source>
</evidence>
<dbReference type="Pfam" id="PF07776">
    <property type="entry name" value="zf-AD"/>
    <property type="match status" value="1"/>
</dbReference>
<dbReference type="Gene3D" id="3.30.160.60">
    <property type="entry name" value="Classic Zinc Finger"/>
    <property type="match status" value="2"/>
</dbReference>
<evidence type="ECO:0000256" key="7">
    <source>
        <dbReference type="ARBA" id="ARBA00023242"/>
    </source>
</evidence>
<accession>A0ABM1N555</accession>
<keyword evidence="12" id="KW-1185">Reference proteome</keyword>
<dbReference type="InterPro" id="IPR012934">
    <property type="entry name" value="Znf_AD"/>
</dbReference>
<evidence type="ECO:0000256" key="5">
    <source>
        <dbReference type="ARBA" id="ARBA00022833"/>
    </source>
</evidence>
<organism evidence="12 13">
    <name type="scientific">Nicrophorus vespilloides</name>
    <name type="common">Boreal carrion beetle</name>
    <dbReference type="NCBI Taxonomy" id="110193"/>
    <lineage>
        <taxon>Eukaryota</taxon>
        <taxon>Metazoa</taxon>
        <taxon>Ecdysozoa</taxon>
        <taxon>Arthropoda</taxon>
        <taxon>Hexapoda</taxon>
        <taxon>Insecta</taxon>
        <taxon>Pterygota</taxon>
        <taxon>Neoptera</taxon>
        <taxon>Endopterygota</taxon>
        <taxon>Coleoptera</taxon>
        <taxon>Polyphaga</taxon>
        <taxon>Staphyliniformia</taxon>
        <taxon>Silphidae</taxon>
        <taxon>Nicrophorinae</taxon>
        <taxon>Nicrophorus</taxon>
    </lineage>
</organism>